<dbReference type="Pfam" id="PF04260">
    <property type="entry name" value="DUF436"/>
    <property type="match status" value="1"/>
</dbReference>
<dbReference type="EMBL" id="JBHUME010000019">
    <property type="protein sequence ID" value="MFD2615491.1"/>
    <property type="molecule type" value="Genomic_DNA"/>
</dbReference>
<reference evidence="3" key="1">
    <citation type="journal article" date="2019" name="Int. J. Syst. Evol. Microbiol.">
        <title>The Global Catalogue of Microorganisms (GCM) 10K type strain sequencing project: providing services to taxonomists for standard genome sequencing and annotation.</title>
        <authorList>
            <consortium name="The Broad Institute Genomics Platform"/>
            <consortium name="The Broad Institute Genome Sequencing Center for Infectious Disease"/>
            <person name="Wu L."/>
            <person name="Ma J."/>
        </authorList>
    </citation>
    <scope>NUCLEOTIDE SEQUENCE [LARGE SCALE GENOMIC DNA]</scope>
    <source>
        <strain evidence="3">KCTC 3950</strain>
    </source>
</reference>
<dbReference type="InterPro" id="IPR006340">
    <property type="entry name" value="DUF436"/>
</dbReference>
<proteinExistence type="inferred from homology"/>
<dbReference type="RefSeq" id="WP_377607624.1">
    <property type="nucleotide sequence ID" value="NZ_JBHUME010000019.1"/>
</dbReference>
<dbReference type="SUPFAM" id="SSF110710">
    <property type="entry name" value="TTHA0583/YokD-like"/>
    <property type="match status" value="1"/>
</dbReference>
<evidence type="ECO:0000313" key="3">
    <source>
        <dbReference type="Proteomes" id="UP001597541"/>
    </source>
</evidence>
<dbReference type="Gene3D" id="3.40.50.10360">
    <property type="entry name" value="Hypothetical protein TT1679"/>
    <property type="match status" value="1"/>
</dbReference>
<dbReference type="Proteomes" id="UP001597541">
    <property type="component" value="Unassembled WGS sequence"/>
</dbReference>
<protein>
    <recommendedName>
        <fullName evidence="1">UPF0340 protein ACFSUF_24090</fullName>
    </recommendedName>
</protein>
<organism evidence="2 3">
    <name type="scientific">Paenibacillus gansuensis</name>
    <dbReference type="NCBI Taxonomy" id="306542"/>
    <lineage>
        <taxon>Bacteria</taxon>
        <taxon>Bacillati</taxon>
        <taxon>Bacillota</taxon>
        <taxon>Bacilli</taxon>
        <taxon>Bacillales</taxon>
        <taxon>Paenibacillaceae</taxon>
        <taxon>Paenibacillus</taxon>
    </lineage>
</organism>
<dbReference type="HAMAP" id="MF_00800">
    <property type="entry name" value="UPF0340"/>
    <property type="match status" value="1"/>
</dbReference>
<dbReference type="PIRSF" id="PIRSF007510">
    <property type="entry name" value="UCP007510"/>
    <property type="match status" value="1"/>
</dbReference>
<evidence type="ECO:0000256" key="1">
    <source>
        <dbReference type="HAMAP-Rule" id="MF_00800"/>
    </source>
</evidence>
<comment type="similarity">
    <text evidence="1">Belongs to the UPF0340 family.</text>
</comment>
<name>A0ABW5PJS3_9BACL</name>
<dbReference type="NCBIfam" id="TIGR01440">
    <property type="entry name" value="TIGR01440 family protein"/>
    <property type="match status" value="1"/>
</dbReference>
<sequence length="202" mass="21085">MTEPTLQNVADEVEQLFLELAKAGSLRPGQIVVLGTSTSEVLGKHIGTSGTTEAAAEIFAGMMRAREAVGFRPAIQCCEHLNRALVVERELLDSVPGLDEVAAVPVPKAGGSMAAYAYRHLKDACLVESIAAHAGIDIGDTLIGMHLRRVAVPVRPGIRQIGHAHVTMAVTRPKLIGGARAVYALPPEAAPGSIPGAADTCE</sequence>
<accession>A0ABW5PJS3</accession>
<keyword evidence="3" id="KW-1185">Reference proteome</keyword>
<dbReference type="InterPro" id="IPR028345">
    <property type="entry name" value="Antibiotic_NAT-like"/>
</dbReference>
<gene>
    <name evidence="2" type="ORF">ACFSUF_24090</name>
</gene>
<evidence type="ECO:0000313" key="2">
    <source>
        <dbReference type="EMBL" id="MFD2615491.1"/>
    </source>
</evidence>
<comment type="caution">
    <text evidence="2">The sequence shown here is derived from an EMBL/GenBank/DDBJ whole genome shotgun (WGS) entry which is preliminary data.</text>
</comment>